<proteinExistence type="predicted"/>
<dbReference type="CDD" id="cd05289">
    <property type="entry name" value="MDR_like_2"/>
    <property type="match status" value="1"/>
</dbReference>
<dbReference type="EMBL" id="CP059851">
    <property type="protein sequence ID" value="QMW21595.1"/>
    <property type="molecule type" value="Genomic_DNA"/>
</dbReference>
<dbReference type="RefSeq" id="WP_182294444.1">
    <property type="nucleotide sequence ID" value="NZ_CP059851.1"/>
</dbReference>
<feature type="domain" description="Enoyl reductase (ER)" evidence="1">
    <location>
        <begin position="32"/>
        <end position="324"/>
    </location>
</feature>
<keyword evidence="3" id="KW-1185">Reference proteome</keyword>
<dbReference type="PANTHER" id="PTHR43482:SF1">
    <property type="entry name" value="PROTEIN AST1-RELATED"/>
    <property type="match status" value="1"/>
</dbReference>
<organism evidence="2 3">
    <name type="scientific">Sandaracinobacteroides saxicola</name>
    <dbReference type="NCBI Taxonomy" id="2759707"/>
    <lineage>
        <taxon>Bacteria</taxon>
        <taxon>Pseudomonadati</taxon>
        <taxon>Pseudomonadota</taxon>
        <taxon>Alphaproteobacteria</taxon>
        <taxon>Sphingomonadales</taxon>
        <taxon>Sphingosinicellaceae</taxon>
        <taxon>Sandaracinobacteroides</taxon>
    </lineage>
</organism>
<dbReference type="Gene3D" id="3.40.50.720">
    <property type="entry name" value="NAD(P)-binding Rossmann-like Domain"/>
    <property type="match status" value="1"/>
</dbReference>
<dbReference type="Proteomes" id="UP000515292">
    <property type="component" value="Chromosome"/>
</dbReference>
<dbReference type="InterPro" id="IPR036291">
    <property type="entry name" value="NAD(P)-bd_dom_sf"/>
</dbReference>
<dbReference type="InterPro" id="IPR011032">
    <property type="entry name" value="GroES-like_sf"/>
</dbReference>
<gene>
    <name evidence="2" type="ORF">H3309_09175</name>
</gene>
<name>A0A7G5IE03_9SPHN</name>
<dbReference type="InterPro" id="IPR013154">
    <property type="entry name" value="ADH-like_N"/>
</dbReference>
<evidence type="ECO:0000313" key="2">
    <source>
        <dbReference type="EMBL" id="QMW21595.1"/>
    </source>
</evidence>
<dbReference type="InterPro" id="IPR020843">
    <property type="entry name" value="ER"/>
</dbReference>
<dbReference type="AlphaFoldDB" id="A0A7G5IE03"/>
<dbReference type="SMART" id="SM00829">
    <property type="entry name" value="PKS_ER"/>
    <property type="match status" value="1"/>
</dbReference>
<reference evidence="2 3" key="1">
    <citation type="submission" date="2020-07" db="EMBL/GenBank/DDBJ databases">
        <title>Complete genome sequence for Sandaracinobacter sp. M6.</title>
        <authorList>
            <person name="Tang Y."/>
            <person name="Liu Q."/>
            <person name="Guo Z."/>
            <person name="Lei P."/>
            <person name="Huang B."/>
        </authorList>
    </citation>
    <scope>NUCLEOTIDE SEQUENCE [LARGE SCALE GENOMIC DNA]</scope>
    <source>
        <strain evidence="2 3">M6</strain>
    </source>
</reference>
<accession>A0A7G5IE03</accession>
<dbReference type="Pfam" id="PF08240">
    <property type="entry name" value="ADH_N"/>
    <property type="match status" value="1"/>
</dbReference>
<dbReference type="SUPFAM" id="SSF51735">
    <property type="entry name" value="NAD(P)-binding Rossmann-fold domains"/>
    <property type="match status" value="1"/>
</dbReference>
<dbReference type="GO" id="GO:0016491">
    <property type="term" value="F:oxidoreductase activity"/>
    <property type="evidence" value="ECO:0007669"/>
    <property type="project" value="InterPro"/>
</dbReference>
<dbReference type="PANTHER" id="PTHR43482">
    <property type="entry name" value="PROTEIN AST1-RELATED"/>
    <property type="match status" value="1"/>
</dbReference>
<dbReference type="InterPro" id="IPR052585">
    <property type="entry name" value="Lipid_raft_assoc_Zn_ADH"/>
</dbReference>
<dbReference type="Gene3D" id="3.90.180.10">
    <property type="entry name" value="Medium-chain alcohol dehydrogenases, catalytic domain"/>
    <property type="match status" value="1"/>
</dbReference>
<protein>
    <submittedName>
        <fullName evidence="2">NADP-dependent oxidoreductase</fullName>
    </submittedName>
</protein>
<dbReference type="Pfam" id="PF13602">
    <property type="entry name" value="ADH_zinc_N_2"/>
    <property type="match status" value="1"/>
</dbReference>
<evidence type="ECO:0000259" key="1">
    <source>
        <dbReference type="SMART" id="SM00829"/>
    </source>
</evidence>
<sequence>MADVAAPTAARDEPAIDVQSLHMRACRFGAYGPPHVLAVEQVRLPPLGEHEVLVRVLGCGINPLDLNVRAGRVASLMPRELPSIPGWDLAGNVVKRGKSVEGWAPGTPVAAMLDYRASGAACEYVAVPALLLAERPVAVAPSVAAGLVTPALTGRALAQTVQGAARVLVAGALGNVGHWFAQFARENGARTLIGLVARDRGMDAAGAGYDRLVTAETMREGQVGPVDAVVDLVGGSTRALLRPWLVEGGVLVGTTEPPSDADFARGIRASMLMVRPDPPALEAILRGVAEGRYAASEVATIGLDDVAALHAAMEAGIAPPKTVIVP</sequence>
<dbReference type="KEGG" id="sand:H3309_09175"/>
<dbReference type="SUPFAM" id="SSF50129">
    <property type="entry name" value="GroES-like"/>
    <property type="match status" value="1"/>
</dbReference>
<evidence type="ECO:0000313" key="3">
    <source>
        <dbReference type="Proteomes" id="UP000515292"/>
    </source>
</evidence>